<dbReference type="Pfam" id="PF03496">
    <property type="entry name" value="ADPrib_exo_Tox"/>
    <property type="match status" value="1"/>
</dbReference>
<dbReference type="GO" id="GO:0005576">
    <property type="term" value="C:extracellular region"/>
    <property type="evidence" value="ECO:0007669"/>
    <property type="project" value="InterPro"/>
</dbReference>
<feature type="repeat" description="TPR" evidence="3">
    <location>
        <begin position="440"/>
        <end position="473"/>
    </location>
</feature>
<evidence type="ECO:0000256" key="3">
    <source>
        <dbReference type="PROSITE-ProRule" id="PRU00339"/>
    </source>
</evidence>
<dbReference type="Gene3D" id="3.90.176.10">
    <property type="entry name" value="Toxin ADP-ribosyltransferase, Chain A, domain 1"/>
    <property type="match status" value="1"/>
</dbReference>
<organism evidence="6 8">
    <name type="scientific">Adineta ricciae</name>
    <name type="common">Rotifer</name>
    <dbReference type="NCBI Taxonomy" id="249248"/>
    <lineage>
        <taxon>Eukaryota</taxon>
        <taxon>Metazoa</taxon>
        <taxon>Spiralia</taxon>
        <taxon>Gnathifera</taxon>
        <taxon>Rotifera</taxon>
        <taxon>Eurotatoria</taxon>
        <taxon>Bdelloidea</taxon>
        <taxon>Adinetida</taxon>
        <taxon>Adinetidae</taxon>
        <taxon>Adineta</taxon>
    </lineage>
</organism>
<proteinExistence type="predicted"/>
<dbReference type="PANTHER" id="PTHR45641:SF19">
    <property type="entry name" value="NEPHROCYSTIN-3"/>
    <property type="match status" value="1"/>
</dbReference>
<evidence type="ECO:0000313" key="8">
    <source>
        <dbReference type="Proteomes" id="UP000663828"/>
    </source>
</evidence>
<dbReference type="OrthoDB" id="7103806at2759"/>
<protein>
    <recommendedName>
        <fullName evidence="5">ADP ribosyltransferase domain-containing protein</fullName>
    </recommendedName>
</protein>
<dbReference type="EMBL" id="CAJNOR010000342">
    <property type="protein sequence ID" value="CAF0885561.1"/>
    <property type="molecule type" value="Genomic_DNA"/>
</dbReference>
<name>A0A813YK59_ADIRI</name>
<dbReference type="InterPro" id="IPR003540">
    <property type="entry name" value="ADP-ribosyltransferase"/>
</dbReference>
<feature type="coiled-coil region" evidence="4">
    <location>
        <begin position="488"/>
        <end position="515"/>
    </location>
</feature>
<keyword evidence="4" id="KW-0175">Coiled coil</keyword>
<dbReference type="SUPFAM" id="SSF56399">
    <property type="entry name" value="ADP-ribosylation"/>
    <property type="match status" value="1"/>
</dbReference>
<dbReference type="Pfam" id="PF13424">
    <property type="entry name" value="TPR_12"/>
    <property type="match status" value="3"/>
</dbReference>
<dbReference type="Proteomes" id="UP000663828">
    <property type="component" value="Unassembled WGS sequence"/>
</dbReference>
<dbReference type="PROSITE" id="PS51996">
    <property type="entry name" value="TR_MART"/>
    <property type="match status" value="1"/>
</dbReference>
<evidence type="ECO:0000313" key="6">
    <source>
        <dbReference type="EMBL" id="CAF0885561.1"/>
    </source>
</evidence>
<feature type="repeat" description="TPR" evidence="3">
    <location>
        <begin position="566"/>
        <end position="599"/>
    </location>
</feature>
<dbReference type="InterPro" id="IPR019734">
    <property type="entry name" value="TPR_rpt"/>
</dbReference>
<accession>A0A813YK59</accession>
<dbReference type="SMART" id="SM00028">
    <property type="entry name" value="TPR"/>
    <property type="match status" value="6"/>
</dbReference>
<evidence type="ECO:0000256" key="2">
    <source>
        <dbReference type="ARBA" id="ARBA00022803"/>
    </source>
</evidence>
<evidence type="ECO:0000259" key="5">
    <source>
        <dbReference type="Pfam" id="PF03496"/>
    </source>
</evidence>
<dbReference type="PROSITE" id="PS50005">
    <property type="entry name" value="TPR"/>
    <property type="match status" value="5"/>
</dbReference>
<evidence type="ECO:0000313" key="7">
    <source>
        <dbReference type="EMBL" id="CAF0977095.1"/>
    </source>
</evidence>
<keyword evidence="2 3" id="KW-0802">TPR repeat</keyword>
<feature type="repeat" description="TPR" evidence="3">
    <location>
        <begin position="608"/>
        <end position="641"/>
    </location>
</feature>
<dbReference type="InterPro" id="IPR011990">
    <property type="entry name" value="TPR-like_helical_dom_sf"/>
</dbReference>
<dbReference type="SUPFAM" id="SSF81901">
    <property type="entry name" value="HCP-like"/>
    <property type="match status" value="1"/>
</dbReference>
<dbReference type="EMBL" id="CAJNOJ010000055">
    <property type="protein sequence ID" value="CAF0977095.1"/>
    <property type="molecule type" value="Genomic_DNA"/>
</dbReference>
<evidence type="ECO:0000256" key="1">
    <source>
        <dbReference type="ARBA" id="ARBA00022737"/>
    </source>
</evidence>
<dbReference type="PANTHER" id="PTHR45641">
    <property type="entry name" value="TETRATRICOPEPTIDE REPEAT PROTEIN (AFU_ORTHOLOGUE AFUA_6G03870)"/>
    <property type="match status" value="1"/>
</dbReference>
<feature type="repeat" description="TPR" evidence="3">
    <location>
        <begin position="482"/>
        <end position="515"/>
    </location>
</feature>
<sequence>MGAAQKRLTPTVERVEASLLIWLDSSVNTLQESIDAQHQLRFITGNLEVFDREDACENYIWSLKESDRAILIVSGKLGREFVPKVEKNGKLVSIYVYCGDMSRNQWTKDHPKVKGLAVQLQDLILKIKSCQSESQNAETDNTLLISTFTQNDAQEKTTSQMNGDFVQSQLLIYCLLKMKSLSKPSTELISVCEKEYKDNSEQLAILKEFRKEYSRDGAIEWYTRESFIYKMLNQALRTQNFHLLYLFRFLIRDLEENLSRLRGSSVITVYRGQLMWENELDDLKQCKDQLISINSFLSTSCERKRAIAFLDSKTGLERILFEITADPNLKGAKPFAYIGKASRYKREEEVLFMIGSIFRIEGVSHDRNGVWTIRLTLCGDQNPAIKETIDHYKSQDDQVDLDLIRLGNVLQRMGRYDDAERYYQRCLYETDESHNDHDKSTCYHALGSLERSKGNLQASLDWFHESLTIDKKNLKPNDPIIASTYIDIGNVHNDMKDLERALESYQSALEILRSKYGENNIQVATCYNNIGVVYKRQQNYSSALNIYQKALKIRQNCLPSNHCDIGASYDNIGIIYRCCGDYDRALQHYKKALEIYQAVHSAQHPDIAMTLHNIGIVYEDQRDWKNALSYYNKAKAIYSKVFSSTHQAVVDNEQSIQRVSYKLH</sequence>
<reference evidence="6" key="1">
    <citation type="submission" date="2021-02" db="EMBL/GenBank/DDBJ databases">
        <authorList>
            <person name="Nowell W R."/>
        </authorList>
    </citation>
    <scope>NUCLEOTIDE SEQUENCE</scope>
</reference>
<feature type="domain" description="ADP ribosyltransferase" evidence="5">
    <location>
        <begin position="196"/>
        <end position="365"/>
    </location>
</feature>
<comment type="caution">
    <text evidence="6">The sequence shown here is derived from an EMBL/GenBank/DDBJ whole genome shotgun (WGS) entry which is preliminary data.</text>
</comment>
<keyword evidence="1" id="KW-0677">Repeat</keyword>
<dbReference type="PROSITE" id="PS50293">
    <property type="entry name" value="TPR_REGION"/>
    <property type="match status" value="2"/>
</dbReference>
<dbReference type="Proteomes" id="UP000663852">
    <property type="component" value="Unassembled WGS sequence"/>
</dbReference>
<gene>
    <name evidence="7" type="ORF">EDS130_LOCUS13672</name>
    <name evidence="6" type="ORF">XAT740_LOCUS7231</name>
</gene>
<dbReference type="Gene3D" id="1.25.40.10">
    <property type="entry name" value="Tetratricopeptide repeat domain"/>
    <property type="match status" value="2"/>
</dbReference>
<keyword evidence="8" id="KW-1185">Reference proteome</keyword>
<feature type="repeat" description="TPR" evidence="3">
    <location>
        <begin position="524"/>
        <end position="557"/>
    </location>
</feature>
<evidence type="ECO:0000256" key="4">
    <source>
        <dbReference type="SAM" id="Coils"/>
    </source>
</evidence>
<dbReference type="AlphaFoldDB" id="A0A813YK59"/>